<evidence type="ECO:0000256" key="3">
    <source>
        <dbReference type="SAM" id="SignalP"/>
    </source>
</evidence>
<dbReference type="EMBL" id="JABXXO010000005">
    <property type="protein sequence ID" value="KAF7777510.1"/>
    <property type="molecule type" value="Genomic_DNA"/>
</dbReference>
<dbReference type="PANTHER" id="PTHR34883">
    <property type="entry name" value="SERINE-RICH PROTEIN, PUTATIVE-RELATED-RELATED"/>
    <property type="match status" value="1"/>
</dbReference>
<dbReference type="SUPFAM" id="SSF49503">
    <property type="entry name" value="Cupredoxins"/>
    <property type="match status" value="1"/>
</dbReference>
<comment type="caution">
    <text evidence="5">The sequence shown here is derived from an EMBL/GenBank/DDBJ whole genome shotgun (WGS) entry which is preliminary data.</text>
</comment>
<reference evidence="5 6" key="1">
    <citation type="journal article" name="Sci. Rep.">
        <title>Telomere-to-telomere assembled and centromere annotated genomes of the two main subspecies of the button mushroom Agaricus bisporus reveal especially polymorphic chromosome ends.</title>
        <authorList>
            <person name="Sonnenberg A.S.M."/>
            <person name="Sedaghat-Telgerd N."/>
            <person name="Lavrijssen B."/>
            <person name="Ohm R.A."/>
            <person name="Hendrickx P.M."/>
            <person name="Scholtmeijer K."/>
            <person name="Baars J.J.P."/>
            <person name="van Peer A."/>
        </authorList>
    </citation>
    <scope>NUCLEOTIDE SEQUENCE [LARGE SCALE GENOMIC DNA]</scope>
    <source>
        <strain evidence="5 6">H119_p4</strain>
    </source>
</reference>
<protein>
    <recommendedName>
        <fullName evidence="4">Blue (type 1) copper domain-containing protein</fullName>
    </recommendedName>
</protein>
<keyword evidence="3" id="KW-0732">Signal</keyword>
<dbReference type="OMA" id="CKAPTHC"/>
<organism evidence="5 6">
    <name type="scientific">Agaricus bisporus var. burnettii</name>
    <dbReference type="NCBI Taxonomy" id="192524"/>
    <lineage>
        <taxon>Eukaryota</taxon>
        <taxon>Fungi</taxon>
        <taxon>Dikarya</taxon>
        <taxon>Basidiomycota</taxon>
        <taxon>Agaricomycotina</taxon>
        <taxon>Agaricomycetes</taxon>
        <taxon>Agaricomycetidae</taxon>
        <taxon>Agaricales</taxon>
        <taxon>Agaricineae</taxon>
        <taxon>Agaricaceae</taxon>
        <taxon>Agaricus</taxon>
    </lineage>
</organism>
<gene>
    <name evidence="5" type="ORF">Agabi119p4_3582</name>
</gene>
<feature type="chain" id="PRO_5034954786" description="Blue (type 1) copper domain-containing protein" evidence="3">
    <location>
        <begin position="18"/>
        <end position="239"/>
    </location>
</feature>
<evidence type="ECO:0000259" key="4">
    <source>
        <dbReference type="Pfam" id="PF00127"/>
    </source>
</evidence>
<keyword evidence="1" id="KW-0479">Metal-binding</keyword>
<feature type="signal peptide" evidence="3">
    <location>
        <begin position="1"/>
        <end position="17"/>
    </location>
</feature>
<accession>A0A8H7F573</accession>
<feature type="domain" description="Blue (type 1) copper" evidence="4">
    <location>
        <begin position="54"/>
        <end position="146"/>
    </location>
</feature>
<dbReference type="PANTHER" id="PTHR34883:SF15">
    <property type="entry name" value="EXTRACELLULAR SERINE-RICH PROTEIN"/>
    <property type="match status" value="1"/>
</dbReference>
<dbReference type="CDD" id="cd00920">
    <property type="entry name" value="Cupredoxin"/>
    <property type="match status" value="1"/>
</dbReference>
<dbReference type="InterPro" id="IPR000923">
    <property type="entry name" value="BlueCu_1"/>
</dbReference>
<evidence type="ECO:0000313" key="5">
    <source>
        <dbReference type="EMBL" id="KAF7777510.1"/>
    </source>
</evidence>
<evidence type="ECO:0000313" key="6">
    <source>
        <dbReference type="Proteomes" id="UP000629468"/>
    </source>
</evidence>
<proteinExistence type="predicted"/>
<dbReference type="GO" id="GO:0005507">
    <property type="term" value="F:copper ion binding"/>
    <property type="evidence" value="ECO:0007669"/>
    <property type="project" value="InterPro"/>
</dbReference>
<dbReference type="Proteomes" id="UP000629468">
    <property type="component" value="Unassembled WGS sequence"/>
</dbReference>
<dbReference type="InterPro" id="IPR052953">
    <property type="entry name" value="Ser-rich/MCO-related"/>
</dbReference>
<sequence length="239" mass="24238">MNFKIFASLALVQLVAAQYGYPPTTPTTATTAAAASTPSIPPNSPGQWNIEVAAGNQFVFGQPNITAKVGDNVTWHFPNNGIEHSVTQSSFNDPCVRLAASGNNTGGFDSTLTAGTTFTIMITDTNPIWYHCKQIMHCGMGMVGSINAPSSGNTFDSFLAAAKAIGQNEQLESDTGTPVLTGVGAVATAGPMSATAGGGSGGSGAGASSGNSANTSGALRHFTESGWYLATALIIVSVL</sequence>
<dbReference type="Pfam" id="PF00127">
    <property type="entry name" value="Copper-bind"/>
    <property type="match status" value="1"/>
</dbReference>
<dbReference type="Gene3D" id="2.60.40.420">
    <property type="entry name" value="Cupredoxins - blue copper proteins"/>
    <property type="match status" value="1"/>
</dbReference>
<evidence type="ECO:0000256" key="1">
    <source>
        <dbReference type="ARBA" id="ARBA00022723"/>
    </source>
</evidence>
<dbReference type="AlphaFoldDB" id="A0A8H7F573"/>
<keyword evidence="2" id="KW-0186">Copper</keyword>
<name>A0A8H7F573_AGABI</name>
<evidence type="ECO:0000256" key="2">
    <source>
        <dbReference type="ARBA" id="ARBA00023008"/>
    </source>
</evidence>
<dbReference type="InterPro" id="IPR008972">
    <property type="entry name" value="Cupredoxin"/>
</dbReference>
<dbReference type="GO" id="GO:0009055">
    <property type="term" value="F:electron transfer activity"/>
    <property type="evidence" value="ECO:0007669"/>
    <property type="project" value="InterPro"/>
</dbReference>